<dbReference type="InterPro" id="IPR043519">
    <property type="entry name" value="NT_sf"/>
</dbReference>
<keyword evidence="2" id="KW-1185">Reference proteome</keyword>
<sequence length="278" mass="30855">MFNPVIDVICAQPRVLTPPDLSFEAILKHFPGLAEAEAVCMTGSTAAGWGNTFSDIDLYVFSDKELVLPVDETMETWPGADPSGIRWHNWMGVYDGARVDLKVWPTDTLATALARYLETEVEFCSMGDFLQDFVYRLSIGIPLKNEKFFQEMNELLDRSSYKRALARLLKADTENSLTDVAGQLDSGDFMSACVSADIAAEHIADASLVLAGQLCRRKKWMLRRLEGTPECGITVDEYRSMVLDGARSGESDGDCARRVARWTQAHLVRLEDALLSAS</sequence>
<dbReference type="Proteomes" id="UP001057702">
    <property type="component" value="Unassembled WGS sequence"/>
</dbReference>
<evidence type="ECO:0000313" key="2">
    <source>
        <dbReference type="Proteomes" id="UP001057702"/>
    </source>
</evidence>
<dbReference type="SUPFAM" id="SSF81301">
    <property type="entry name" value="Nucleotidyltransferase"/>
    <property type="match status" value="1"/>
</dbReference>
<name>A0ABT1PVR0_9ACTN</name>
<comment type="caution">
    <text evidence="1">The sequence shown here is derived from an EMBL/GenBank/DDBJ whole genome shotgun (WGS) entry which is preliminary data.</text>
</comment>
<accession>A0ABT1PVR0</accession>
<protein>
    <recommendedName>
        <fullName evidence="3">Polymerase nucleotidyl transferase domain-containing protein</fullName>
    </recommendedName>
</protein>
<evidence type="ECO:0008006" key="3">
    <source>
        <dbReference type="Google" id="ProtNLM"/>
    </source>
</evidence>
<proteinExistence type="predicted"/>
<evidence type="ECO:0000313" key="1">
    <source>
        <dbReference type="EMBL" id="MCQ4081100.1"/>
    </source>
</evidence>
<gene>
    <name evidence="1" type="ORF">NGB36_10925</name>
</gene>
<dbReference type="RefSeq" id="WP_255920006.1">
    <property type="nucleotide sequence ID" value="NZ_JANFNG010000006.1"/>
</dbReference>
<organism evidence="1 2">
    <name type="scientific">Streptomyces humicola</name>
    <dbReference type="NCBI Taxonomy" id="2953240"/>
    <lineage>
        <taxon>Bacteria</taxon>
        <taxon>Bacillati</taxon>
        <taxon>Actinomycetota</taxon>
        <taxon>Actinomycetes</taxon>
        <taxon>Kitasatosporales</taxon>
        <taxon>Streptomycetaceae</taxon>
        <taxon>Streptomyces</taxon>
    </lineage>
</organism>
<dbReference type="EMBL" id="JANFNG010000006">
    <property type="protein sequence ID" value="MCQ4081100.1"/>
    <property type="molecule type" value="Genomic_DNA"/>
</dbReference>
<reference evidence="1" key="1">
    <citation type="submission" date="2022-06" db="EMBL/GenBank/DDBJ databases">
        <title>Draft genome sequence of Streptomyces sp. RB6PN25 isolated from peat swamp forest in Thailand.</title>
        <authorList>
            <person name="Duangmal K."/>
            <person name="Klaysubun C."/>
        </authorList>
    </citation>
    <scope>NUCLEOTIDE SEQUENCE</scope>
    <source>
        <strain evidence="1">RB6PN25</strain>
    </source>
</reference>